<feature type="domain" description="DUF4123" evidence="1">
    <location>
        <begin position="28"/>
        <end position="145"/>
    </location>
</feature>
<keyword evidence="3" id="KW-1185">Reference proteome</keyword>
<dbReference type="OrthoDB" id="955748at2"/>
<reference evidence="2 3" key="1">
    <citation type="submission" date="2017-06" db="EMBL/GenBank/DDBJ databases">
        <title>Sequencing and comparative analysis of myxobacterial genomes.</title>
        <authorList>
            <person name="Rupp O."/>
            <person name="Goesmann A."/>
            <person name="Sogaard-Andersen L."/>
        </authorList>
    </citation>
    <scope>NUCLEOTIDE SEQUENCE [LARGE SCALE GENOMIC DNA]</scope>
    <source>
        <strain evidence="2 3">DSM 14697</strain>
    </source>
</reference>
<evidence type="ECO:0000313" key="3">
    <source>
        <dbReference type="Proteomes" id="UP000217343"/>
    </source>
</evidence>
<sequence>MSAPVAPQLPGLLRWMRQATEDAPTSAIYAILDGARAPHIHRLVLSCGLTQSCLYAGKLPPELVEVAPYLVQLRPGAPATEQLLAAGWGKSWGIFVQSPAHPDALRRHLRRFLKVKDAHGKSLVFRYYDPRVLRVYLPTCTDDELDFLFGPIEQFFAESEDGGSMLAYARRPEDAPLDAPPLSILPTPLV</sequence>
<evidence type="ECO:0000313" key="2">
    <source>
        <dbReference type="EMBL" id="ATB48456.1"/>
    </source>
</evidence>
<dbReference type="RefSeq" id="WP_095959316.1">
    <property type="nucleotide sequence ID" value="NZ_CP022203.1"/>
</dbReference>
<dbReference type="KEGG" id="mmas:MYMAC_004083"/>
<accession>A0A250JZC3</accession>
<protein>
    <recommendedName>
        <fullName evidence="1">DUF4123 domain-containing protein</fullName>
    </recommendedName>
</protein>
<organism evidence="2 3">
    <name type="scientific">Corallococcus macrosporus DSM 14697</name>
    <dbReference type="NCBI Taxonomy" id="1189310"/>
    <lineage>
        <taxon>Bacteria</taxon>
        <taxon>Pseudomonadati</taxon>
        <taxon>Myxococcota</taxon>
        <taxon>Myxococcia</taxon>
        <taxon>Myxococcales</taxon>
        <taxon>Cystobacterineae</taxon>
        <taxon>Myxococcaceae</taxon>
        <taxon>Corallococcus</taxon>
    </lineage>
</organism>
<dbReference type="Proteomes" id="UP000217343">
    <property type="component" value="Chromosome"/>
</dbReference>
<dbReference type="Pfam" id="PF13503">
    <property type="entry name" value="DUF4123"/>
    <property type="match status" value="1"/>
</dbReference>
<dbReference type="InterPro" id="IPR025391">
    <property type="entry name" value="DUF4123"/>
</dbReference>
<proteinExistence type="predicted"/>
<dbReference type="AlphaFoldDB" id="A0A250JZC3"/>
<name>A0A250JZC3_9BACT</name>
<gene>
    <name evidence="2" type="ORF">MYMAC_004083</name>
</gene>
<dbReference type="EMBL" id="CP022203">
    <property type="protein sequence ID" value="ATB48456.1"/>
    <property type="molecule type" value="Genomic_DNA"/>
</dbReference>
<evidence type="ECO:0000259" key="1">
    <source>
        <dbReference type="Pfam" id="PF13503"/>
    </source>
</evidence>